<feature type="domain" description="HTH gntR-type" evidence="4">
    <location>
        <begin position="12"/>
        <end position="79"/>
    </location>
</feature>
<dbReference type="SMART" id="SM00345">
    <property type="entry name" value="HTH_GNTR"/>
    <property type="match status" value="1"/>
</dbReference>
<organism evidence="5 6">
    <name type="scientific">Paracoccus onchidii</name>
    <dbReference type="NCBI Taxonomy" id="3017813"/>
    <lineage>
        <taxon>Bacteria</taxon>
        <taxon>Pseudomonadati</taxon>
        <taxon>Pseudomonadota</taxon>
        <taxon>Alphaproteobacteria</taxon>
        <taxon>Rhodobacterales</taxon>
        <taxon>Paracoccaceae</taxon>
        <taxon>Paracoccus</taxon>
    </lineage>
</organism>
<dbReference type="Proteomes" id="UP001165641">
    <property type="component" value="Unassembled WGS sequence"/>
</dbReference>
<dbReference type="PROSITE" id="PS50949">
    <property type="entry name" value="HTH_GNTR"/>
    <property type="match status" value="1"/>
</dbReference>
<evidence type="ECO:0000256" key="3">
    <source>
        <dbReference type="ARBA" id="ARBA00023163"/>
    </source>
</evidence>
<comment type="caution">
    <text evidence="5">The sequence shown here is derived from an EMBL/GenBank/DDBJ whole genome shotgun (WGS) entry which is preliminary data.</text>
</comment>
<dbReference type="CDD" id="cd07377">
    <property type="entry name" value="WHTH_GntR"/>
    <property type="match status" value="1"/>
</dbReference>
<dbReference type="InterPro" id="IPR008920">
    <property type="entry name" value="TF_FadR/GntR_C"/>
</dbReference>
<keyword evidence="3" id="KW-0804">Transcription</keyword>
<dbReference type="RefSeq" id="WP_271889517.1">
    <property type="nucleotide sequence ID" value="NZ_JAQBIE010000016.1"/>
</dbReference>
<evidence type="ECO:0000313" key="5">
    <source>
        <dbReference type="EMBL" id="MDB6178395.1"/>
    </source>
</evidence>
<dbReference type="SUPFAM" id="SSF48008">
    <property type="entry name" value="GntR ligand-binding domain-like"/>
    <property type="match status" value="1"/>
</dbReference>
<dbReference type="SMART" id="SM00895">
    <property type="entry name" value="FCD"/>
    <property type="match status" value="1"/>
</dbReference>
<dbReference type="SUPFAM" id="SSF46785">
    <property type="entry name" value="Winged helix' DNA-binding domain"/>
    <property type="match status" value="1"/>
</dbReference>
<protein>
    <submittedName>
        <fullName evidence="5">GntR family transcriptional regulator</fullName>
    </submittedName>
</protein>
<evidence type="ECO:0000256" key="2">
    <source>
        <dbReference type="ARBA" id="ARBA00023125"/>
    </source>
</evidence>
<dbReference type="InterPro" id="IPR011711">
    <property type="entry name" value="GntR_C"/>
</dbReference>
<dbReference type="Gene3D" id="1.20.120.530">
    <property type="entry name" value="GntR ligand-binding domain-like"/>
    <property type="match status" value="1"/>
</dbReference>
<evidence type="ECO:0000256" key="1">
    <source>
        <dbReference type="ARBA" id="ARBA00023015"/>
    </source>
</evidence>
<dbReference type="InterPro" id="IPR036390">
    <property type="entry name" value="WH_DNA-bd_sf"/>
</dbReference>
<dbReference type="Pfam" id="PF07729">
    <property type="entry name" value="FCD"/>
    <property type="match status" value="1"/>
</dbReference>
<evidence type="ECO:0000313" key="6">
    <source>
        <dbReference type="Proteomes" id="UP001165641"/>
    </source>
</evidence>
<dbReference type="Pfam" id="PF00392">
    <property type="entry name" value="GntR"/>
    <property type="match status" value="1"/>
</dbReference>
<keyword evidence="2" id="KW-0238">DNA-binding</keyword>
<name>A0ABT4ZI35_9RHOB</name>
<keyword evidence="6" id="KW-1185">Reference proteome</keyword>
<dbReference type="PANTHER" id="PTHR43537:SF24">
    <property type="entry name" value="GLUCONATE OPERON TRANSCRIPTIONAL REPRESSOR"/>
    <property type="match status" value="1"/>
</dbReference>
<dbReference type="InterPro" id="IPR000524">
    <property type="entry name" value="Tscrpt_reg_HTH_GntR"/>
</dbReference>
<dbReference type="PANTHER" id="PTHR43537">
    <property type="entry name" value="TRANSCRIPTIONAL REGULATOR, GNTR FAMILY"/>
    <property type="match status" value="1"/>
</dbReference>
<dbReference type="InterPro" id="IPR036388">
    <property type="entry name" value="WH-like_DNA-bd_sf"/>
</dbReference>
<keyword evidence="1" id="KW-0805">Transcription regulation</keyword>
<reference evidence="5" key="1">
    <citation type="submission" date="2022-12" db="EMBL/GenBank/DDBJ databases">
        <title>Paracoccus onchidii sp. nov., isolated from a marine invertebrate from the South China Sea.</title>
        <authorList>
            <person name="Xu S."/>
            <person name="Liu Z."/>
            <person name="Xu Y."/>
        </authorList>
    </citation>
    <scope>NUCLEOTIDE SEQUENCE</scope>
    <source>
        <strain evidence="5">Z330</strain>
    </source>
</reference>
<dbReference type="EMBL" id="JAQBIE010000016">
    <property type="protein sequence ID" value="MDB6178395.1"/>
    <property type="molecule type" value="Genomic_DNA"/>
</dbReference>
<gene>
    <name evidence="5" type="ORF">PAF17_12900</name>
</gene>
<proteinExistence type="predicted"/>
<evidence type="ECO:0000259" key="4">
    <source>
        <dbReference type="PROSITE" id="PS50949"/>
    </source>
</evidence>
<dbReference type="PRINTS" id="PR00035">
    <property type="entry name" value="HTHGNTR"/>
</dbReference>
<accession>A0ABT4ZI35</accession>
<dbReference type="Gene3D" id="1.10.10.10">
    <property type="entry name" value="Winged helix-like DNA-binding domain superfamily/Winged helix DNA-binding domain"/>
    <property type="match status" value="1"/>
</dbReference>
<sequence>MNSQTGRPKLPDVLGLELADIIESRIIRLEFEPDTHLTEQQICAEFDVSRSPVREAFRQLEATGLVVRHKRRGVRVTPMSYRHVDEIYAVRIPLESIAATLATENATEDDLDYLADTVKQLKDALATDDAAGFFDANIAYFERLHSITGNATLQNILRAIEKQAMRYRYFAHRYSKEMQQSSTANLSRILDRMRDRDVEGARSDTEAMMMQAHKLIVDVLREYPALTKGVEPEQD</sequence>